<evidence type="ECO:0000313" key="3">
    <source>
        <dbReference type="Proteomes" id="UP000050867"/>
    </source>
</evidence>
<feature type="transmembrane region" description="Helical" evidence="1">
    <location>
        <begin position="39"/>
        <end position="57"/>
    </location>
</feature>
<proteinExistence type="predicted"/>
<gene>
    <name evidence="2" type="ORF">AQ490_07130</name>
</gene>
<organism evidence="2 3">
    <name type="scientific">Wenjunlia vitaminophila</name>
    <name type="common">Streptomyces vitaminophilus</name>
    <dbReference type="NCBI Taxonomy" id="76728"/>
    <lineage>
        <taxon>Bacteria</taxon>
        <taxon>Bacillati</taxon>
        <taxon>Actinomycetota</taxon>
        <taxon>Actinomycetes</taxon>
        <taxon>Kitasatosporales</taxon>
        <taxon>Streptomycetaceae</taxon>
        <taxon>Wenjunlia</taxon>
    </lineage>
</organism>
<evidence type="ECO:0000313" key="2">
    <source>
        <dbReference type="EMBL" id="KRV47244.1"/>
    </source>
</evidence>
<evidence type="ECO:0000256" key="1">
    <source>
        <dbReference type="SAM" id="Phobius"/>
    </source>
</evidence>
<keyword evidence="1" id="KW-0812">Transmembrane</keyword>
<dbReference type="Proteomes" id="UP000050867">
    <property type="component" value="Unassembled WGS sequence"/>
</dbReference>
<dbReference type="Pfam" id="PF17260">
    <property type="entry name" value="DUF5326"/>
    <property type="match status" value="1"/>
</dbReference>
<dbReference type="OrthoDB" id="4333131at2"/>
<dbReference type="InterPro" id="IPR020246">
    <property type="entry name" value="Uncharacterised_SCO3924"/>
</dbReference>
<keyword evidence="1" id="KW-0472">Membrane</keyword>
<dbReference type="RefSeq" id="WP_018384110.1">
    <property type="nucleotide sequence ID" value="NZ_LLZU01000037.1"/>
</dbReference>
<keyword evidence="1" id="KW-1133">Transmembrane helix</keyword>
<dbReference type="STRING" id="76728.AQ490_07130"/>
<feature type="transmembrane region" description="Helical" evidence="1">
    <location>
        <begin position="12"/>
        <end position="33"/>
    </location>
</feature>
<dbReference type="EMBL" id="LLZU01000037">
    <property type="protein sequence ID" value="KRV47244.1"/>
    <property type="molecule type" value="Genomic_DNA"/>
</dbReference>
<keyword evidence="3" id="KW-1185">Reference proteome</keyword>
<accession>A0A0T6LN13</accession>
<reference evidence="2 3" key="1">
    <citation type="submission" date="2015-10" db="EMBL/GenBank/DDBJ databases">
        <title>Draft genome sequence of pyrrolomycin-producing Streptomyces vitaminophilus.</title>
        <authorList>
            <person name="Graham D.E."/>
            <person name="Mahan K.M."/>
            <person name="Klingeman D.M."/>
            <person name="Hettich R.L."/>
            <person name="Parry R.J."/>
        </authorList>
    </citation>
    <scope>NUCLEOTIDE SEQUENCE [LARGE SCALE GENOMIC DNA]</scope>
    <source>
        <strain evidence="2 3">ATCC 31673</strain>
    </source>
</reference>
<sequence>MKKLFARLPAWVRWALIPALALLLFGSVLMSVISLIVGLLFKLLLLVALVAAVLFAVKKFTSRT</sequence>
<name>A0A0T6LN13_WENVI</name>
<comment type="caution">
    <text evidence="2">The sequence shown here is derived from an EMBL/GenBank/DDBJ whole genome shotgun (WGS) entry which is preliminary data.</text>
</comment>
<dbReference type="AlphaFoldDB" id="A0A0T6LN13"/>
<protein>
    <submittedName>
        <fullName evidence="2">Uncharacterized protein</fullName>
    </submittedName>
</protein>